<sequence length="382" mass="43389">MLNNLFQLELDHTPIVKLPEETGDLHFIQKLELRNCRSLKFLPKSIGVILQMNKCQKLKRLPNSFGDLKSLYHLYMEETSVVELPESFGYLSNLMTLKMLKKPLFRSDTQGSTSEKPGFVIPNSFSNLESLEEVDARSWGITGKIPDVFEKLTSLKILNLGNNYFHSLPSSLKRLTNLKELILYDCQELTSLPPLPCNLEKLNLATACHWRVGCNSDCSSDVKKRLPKVSLKMLRNLSVPRDRIPEWFSQGPVRYSAQPNRELRGVIISVVVSVSQQSKDDFHVPDVLGLHICRYSHHYPMVSMLKEGYTIQVIKQKMLIKQDAELKMHGIHLVYEGDDDLGAEESDCVTETMQTVSQKLANFFRSLQEGEEASSQVGSTVT</sequence>
<proteinExistence type="predicted"/>
<dbReference type="PANTHER" id="PTHR45752">
    <property type="entry name" value="LEUCINE-RICH REPEAT-CONTAINING"/>
    <property type="match status" value="1"/>
</dbReference>
<accession>A0A8S9Q5U2</accession>
<name>A0A8S9Q5U2_BRACR</name>
<dbReference type="AlphaFoldDB" id="A0A8S9Q5U2"/>
<dbReference type="Gene3D" id="3.80.10.10">
    <property type="entry name" value="Ribonuclease Inhibitor"/>
    <property type="match status" value="1"/>
</dbReference>
<dbReference type="Pfam" id="PF00560">
    <property type="entry name" value="LRR_1"/>
    <property type="match status" value="1"/>
</dbReference>
<gene>
    <name evidence="1" type="ORF">F2Q69_00050395</name>
</gene>
<dbReference type="InterPro" id="IPR050715">
    <property type="entry name" value="LRR-SigEffector_domain"/>
</dbReference>
<evidence type="ECO:0000313" key="1">
    <source>
        <dbReference type="EMBL" id="KAF3526006.1"/>
    </source>
</evidence>
<comment type="caution">
    <text evidence="1">The sequence shown here is derived from an EMBL/GenBank/DDBJ whole genome shotgun (WGS) entry which is preliminary data.</text>
</comment>
<protein>
    <submittedName>
        <fullName evidence="1">Uncharacterized protein</fullName>
    </submittedName>
</protein>
<reference evidence="1" key="1">
    <citation type="submission" date="2019-12" db="EMBL/GenBank/DDBJ databases">
        <title>Genome sequencing and annotation of Brassica cretica.</title>
        <authorList>
            <person name="Studholme D.J."/>
            <person name="Sarris P."/>
        </authorList>
    </citation>
    <scope>NUCLEOTIDE SEQUENCE</scope>
    <source>
        <strain evidence="1">PFS-109/04</strain>
        <tissue evidence="1">Leaf</tissue>
    </source>
</reference>
<dbReference type="PROSITE" id="PS51450">
    <property type="entry name" value="LRR"/>
    <property type="match status" value="1"/>
</dbReference>
<organism evidence="1 2">
    <name type="scientific">Brassica cretica</name>
    <name type="common">Mustard</name>
    <dbReference type="NCBI Taxonomy" id="69181"/>
    <lineage>
        <taxon>Eukaryota</taxon>
        <taxon>Viridiplantae</taxon>
        <taxon>Streptophyta</taxon>
        <taxon>Embryophyta</taxon>
        <taxon>Tracheophyta</taxon>
        <taxon>Spermatophyta</taxon>
        <taxon>Magnoliopsida</taxon>
        <taxon>eudicotyledons</taxon>
        <taxon>Gunneridae</taxon>
        <taxon>Pentapetalae</taxon>
        <taxon>rosids</taxon>
        <taxon>malvids</taxon>
        <taxon>Brassicales</taxon>
        <taxon>Brassicaceae</taxon>
        <taxon>Brassiceae</taxon>
        <taxon>Brassica</taxon>
    </lineage>
</organism>
<dbReference type="SUPFAM" id="SSF52058">
    <property type="entry name" value="L domain-like"/>
    <property type="match status" value="1"/>
</dbReference>
<dbReference type="InterPro" id="IPR001611">
    <property type="entry name" value="Leu-rich_rpt"/>
</dbReference>
<evidence type="ECO:0000313" key="2">
    <source>
        <dbReference type="Proteomes" id="UP000712600"/>
    </source>
</evidence>
<dbReference type="Proteomes" id="UP000712600">
    <property type="component" value="Unassembled WGS sequence"/>
</dbReference>
<dbReference type="EMBL" id="QGKX02001347">
    <property type="protein sequence ID" value="KAF3526006.1"/>
    <property type="molecule type" value="Genomic_DNA"/>
</dbReference>
<dbReference type="InterPro" id="IPR032675">
    <property type="entry name" value="LRR_dom_sf"/>
</dbReference>
<dbReference type="PANTHER" id="PTHR45752:SF195">
    <property type="entry name" value="LEUCINE-RICH REPEAT (LRR) FAMILY PROTEIN-RELATED"/>
    <property type="match status" value="1"/>
</dbReference>